<dbReference type="Proteomes" id="UP000007150">
    <property type="component" value="Chromosome 2"/>
</dbReference>
<dbReference type="PANTHER" id="PTHR48228:SF6">
    <property type="entry name" value="L-CARNITINE COA-TRANSFERASE"/>
    <property type="match status" value="1"/>
</dbReference>
<dbReference type="KEGG" id="sch:Sphch_3591"/>
<dbReference type="AlphaFoldDB" id="F6F0W5"/>
<organism evidence="2 3">
    <name type="scientific">Sphingobium chlorophenolicum L-1</name>
    <dbReference type="NCBI Taxonomy" id="690566"/>
    <lineage>
        <taxon>Bacteria</taxon>
        <taxon>Pseudomonadati</taxon>
        <taxon>Pseudomonadota</taxon>
        <taxon>Alphaproteobacteria</taxon>
        <taxon>Sphingomonadales</taxon>
        <taxon>Sphingomonadaceae</taxon>
        <taxon>Sphingobium</taxon>
    </lineage>
</organism>
<dbReference type="InterPro" id="IPR003673">
    <property type="entry name" value="CoA-Trfase_fam_III"/>
</dbReference>
<dbReference type="InterPro" id="IPR023606">
    <property type="entry name" value="CoA-Trfase_III_dom_1_sf"/>
</dbReference>
<proteinExistence type="predicted"/>
<dbReference type="InterPro" id="IPR044855">
    <property type="entry name" value="CoA-Trfase_III_dom3_sf"/>
</dbReference>
<dbReference type="EMBL" id="CP002799">
    <property type="protein sequence ID" value="AEG51181.1"/>
    <property type="molecule type" value="Genomic_DNA"/>
</dbReference>
<dbReference type="PANTHER" id="PTHR48228">
    <property type="entry name" value="SUCCINYL-COA--D-CITRAMALATE COA-TRANSFERASE"/>
    <property type="match status" value="1"/>
</dbReference>
<dbReference type="STRING" id="690566.Sphch_3591"/>
<dbReference type="GO" id="GO:0033608">
    <property type="term" value="F:formyl-CoA transferase activity"/>
    <property type="evidence" value="ECO:0007669"/>
    <property type="project" value="UniProtKB-EC"/>
</dbReference>
<accession>F6F0W5</accession>
<sequence length="363" mass="37648">MNGQGNGAIPPGALAGLKVIDMASLYAAPLAATIMADFGADVLKIEPPEGDPFRDSKMWPVVARGKRCLALDLRSEEGIGRLKALVARADVLVENYPAAVLAKRGIGWDILSAINPRLVMLSVSCFGGTGPYGDRPGSGTIGEGFGGLTALMGTSGGPPMLPSVALGDAVGAMSAVIGILSALYWRDRNGQGQQVDASLYEPILQIVAHAAQRWEPGRSPERCGSRLPGVLRNVYRTADGRYVAISASTARHAADLVALASGEGDDQDARVAAWIATVPQAALVEQLAARRIPVTPVNSIDELLADPHVRSRGSLVHVTDEVLGDLALAAPTPRLSATPGRIGDVNPPLGTDADAVLKLWAGG</sequence>
<protein>
    <submittedName>
        <fullName evidence="2">Formyl-CoA transferase</fullName>
        <ecNumber evidence="2">2.8.3.16</ecNumber>
    </submittedName>
</protein>
<evidence type="ECO:0000256" key="1">
    <source>
        <dbReference type="ARBA" id="ARBA00022679"/>
    </source>
</evidence>
<dbReference type="Gene3D" id="3.40.50.10540">
    <property type="entry name" value="Crotonobetainyl-coa:carnitine coa-transferase, domain 1"/>
    <property type="match status" value="2"/>
</dbReference>
<keyword evidence="1 2" id="KW-0808">Transferase</keyword>
<dbReference type="HOGENOM" id="CLU_033975_2_0_5"/>
<keyword evidence="3" id="KW-1185">Reference proteome</keyword>
<dbReference type="InterPro" id="IPR050509">
    <property type="entry name" value="CoA-transferase_III"/>
</dbReference>
<evidence type="ECO:0000313" key="3">
    <source>
        <dbReference type="Proteomes" id="UP000007150"/>
    </source>
</evidence>
<dbReference type="SUPFAM" id="SSF89796">
    <property type="entry name" value="CoA-transferase family III (CaiB/BaiF)"/>
    <property type="match status" value="1"/>
</dbReference>
<evidence type="ECO:0000313" key="2">
    <source>
        <dbReference type="EMBL" id="AEG51181.1"/>
    </source>
</evidence>
<name>F6F0W5_SPHCR</name>
<dbReference type="Gene3D" id="3.30.1540.10">
    <property type="entry name" value="formyl-coa transferase, domain 3"/>
    <property type="match status" value="1"/>
</dbReference>
<dbReference type="EC" id="2.8.3.16" evidence="2"/>
<dbReference type="RefSeq" id="WP_013849410.1">
    <property type="nucleotide sequence ID" value="NC_015594.1"/>
</dbReference>
<reference evidence="2 3" key="1">
    <citation type="submission" date="2011-05" db="EMBL/GenBank/DDBJ databases">
        <title>Complete sequence of chromosome 2 of Sphingobium chlorophenolicum L-1.</title>
        <authorList>
            <consortium name="US DOE Joint Genome Institute"/>
            <person name="Lucas S."/>
            <person name="Han J."/>
            <person name="Lapidus A."/>
            <person name="Cheng J.-F."/>
            <person name="Goodwin L."/>
            <person name="Pitluck S."/>
            <person name="Peters L."/>
            <person name="Daligault H."/>
            <person name="Han C."/>
            <person name="Tapia R."/>
            <person name="Land M."/>
            <person name="Hauser L."/>
            <person name="Kyrpides N."/>
            <person name="Ivanova N."/>
            <person name="Pagani I."/>
            <person name="Turner P."/>
            <person name="Copley S."/>
            <person name="Woyke T."/>
        </authorList>
    </citation>
    <scope>NUCLEOTIDE SEQUENCE [LARGE SCALE GENOMIC DNA]</scope>
    <source>
        <strain evidence="2 3">L-1</strain>
    </source>
</reference>
<gene>
    <name evidence="2" type="ORF">Sphch_3591</name>
</gene>
<dbReference type="Pfam" id="PF02515">
    <property type="entry name" value="CoA_transf_3"/>
    <property type="match status" value="1"/>
</dbReference>